<feature type="transmembrane region" description="Helical" evidence="2">
    <location>
        <begin position="112"/>
        <end position="136"/>
    </location>
</feature>
<feature type="region of interest" description="Disordered" evidence="1">
    <location>
        <begin position="1206"/>
        <end position="1232"/>
    </location>
</feature>
<dbReference type="CDD" id="cd00882">
    <property type="entry name" value="Ras_like_GTPase"/>
    <property type="match status" value="1"/>
</dbReference>
<feature type="transmembrane region" description="Helical" evidence="2">
    <location>
        <begin position="70"/>
        <end position="91"/>
    </location>
</feature>
<feature type="transmembrane region" description="Helical" evidence="2">
    <location>
        <begin position="148"/>
        <end position="168"/>
    </location>
</feature>
<feature type="transmembrane region" description="Helical" evidence="2">
    <location>
        <begin position="414"/>
        <end position="435"/>
    </location>
</feature>
<dbReference type="EMBL" id="LSRX01000063">
    <property type="protein sequence ID" value="OLQ11223.1"/>
    <property type="molecule type" value="Genomic_DNA"/>
</dbReference>
<evidence type="ECO:0000256" key="2">
    <source>
        <dbReference type="SAM" id="Phobius"/>
    </source>
</evidence>
<sequence length="2096" mass="231509">MPACPFFATYLPRPSQDWIADPKKNPLARKFSFQIVIDAAAWIPISVSVGKTNALVEWFMGIAQDNLLQALLSSCIAALLTFSCALMTHLAMKYCRGVASRKGQGLRGFLRFFLLATITCLGWAVAWSNWALVLSVVDALEPSRSDQVVVAAVIAVWLVLSVCFYLRFGPEPIIPDPQLQQLCYSHGYSSSVQRSFVSYIVYSCVVCLVMACCDPTYGLLIVLASRVYSSTSSMFDAQAWLVLCSLAIVVTLLGALCSAAITWVFKVDEFSSMRLSRSVNDACSQMVTRRRVEFGEMLSRVQKAGSDACLVEDTELSNLEDIPLDEDDDEEDFKGSLVPTPRCKYASMPSDEEAVLEVESERQLQLNPGAISSAICVSVLIYDVLGFVVCFQWGMLVVRGYSVAFGSLAMRHSALYAVSCIVYASAVTVATTRLVMVCFASPEEQASNEAYDEVQEEDRRERCCRFLGKLGLRHWWVAIDREVSCQDSAPTAPRPRMSYTTMDRYGEVKHIYAPAKANQYVKGIWWPDYGPMTIDFCDQVKMHPTNTIFENQIAKPVKSKRDLLARPFGSRGAAPEPQFRRQPHTEALWSSTIIQPYKSGGRKPETFEGAWHRKAHQSHNAHEEAQAEQLALRSMRQQEMSATFRLDAAGLNGNARGSVYRDGASEAGLDPESATARVLARSRSREIGIGLGLLGSEQASGFTGQRPGPSQADNGRRSLNFWLLAAAGGCSYDRKAQVAGMAGAQGVVLAPAAILDIGAGPHGLPEHSPGRDNVSRTVPIYEFLDSQDAQVLAAALRVRPKGHAEMILNDTAVQLCSEPEPSALPEMGTPGNVTYGCNAWTPDELGNSIHSGDNRNFNRMVSSLELSVNIVRKEGYVVFRYQVDAEEGYDGFSFEVDWKEVNSLKAAIGTLPQLLDDLRSHNLPESAISDAEQNLKVGVNLLEANLPRICFLGKTGSGKTSLMNALLGKTLLPAEDTGKVLITVNECSVEEWREKKRMLVNVMQGGYEDDAGVDVDDMQNVAEAVLKAACPDVAPEEVQLETPEAPEFLQRLENSSQRDPQHFQCSEDARKFLVDRVHLASSDDWVQSVLTSRVLIRGNFPNVPQDCIMVDLPGLEDTNLLRSSVAERYFDLYCTHAWFCLAKTENRIGSNAGLSRQIRALARGGHLDKILLVRTRADEAPKKGTEKLDREHEEFKRLCLQELTKQSSRARSSGPESQVAGETSTSASSAPTGMSFAGYVQATADPGSEDRPPEIKIEAVLGKLQHIGAQQVEKLKALVMNTYEALQSLARERFQEEQEREAERQREMEREEARRRMEALERQHQRLREEQAADERRRQHLEELRQARERRAQEAQSRRANLVLNFTQALNDSKRMVQERFGFHMLSGKAETVMRGGIYASTSRGNFDLVDTFCGALTIRGHAFDILTAKLVPTSSAGSMQRLVQVVGTQYADLECFHCHGIGHSRVAPAYGTSGAFTLPEWQTAPSQAWNFWNLQMLITGLGFKCKELDPAGDLCLSQDRYRRQQQLRYPVTDFKRVNDSSAAALLQGAAGDQADVPGGWALNNGSLHMTLGAWQSEFYPGAPQRRDAGWADMRFLVDGVVSSNIPGFHVEQLASQEGAARDPLPGHRPTLAWAAPPHMELPGSHSLLGAAGICGGCGWFVWPYRELQMQVHLNVPLAQQDRWHRMVLAAAAVLLGIFSPRNYNGDYRWGDPSNQIVATHRDCSFLRRCDRHVKENSATRGPPRTVANAEQAIAKPSAEAGYVRLVVVPWAGTTAGFGAITCDPQPILLTRDFAAASKVLTPGEVKTSGDGGELQARWRAATEGVTGPLLVAGRKFYISLMRQWLWEACGEYGSHGRRRCQDFRSFFVATLPRGYLSHRREAMRQETHTWNTSDSQGAQLGKCDEEQMRFVTFKLMRTVKIRERVNLAMRKSAGATVSDFCKMDFESLSTIRSIRVSAPRAMGSAISLLTLVLIASGELEPEPRKGKAGKSKAELSASSKAPAAPPQIDAHAWQWKVLAALRAAASDEEAERALSGQLPLENYVPALPADGDLFVEVDRLIREELRMDLTAPVRRCARAPQLCLDLLGPSKSNNR</sequence>
<keyword evidence="2" id="KW-0472">Membrane</keyword>
<dbReference type="InterPro" id="IPR027417">
    <property type="entry name" value="P-loop_NTPase"/>
</dbReference>
<name>A0A1Q9EUY8_SYMMI</name>
<keyword evidence="2" id="KW-0812">Transmembrane</keyword>
<proteinExistence type="predicted"/>
<evidence type="ECO:0000313" key="4">
    <source>
        <dbReference type="EMBL" id="OLQ11223.1"/>
    </source>
</evidence>
<feature type="transmembrane region" description="Helical" evidence="2">
    <location>
        <begin position="240"/>
        <end position="265"/>
    </location>
</feature>
<feature type="transmembrane region" description="Helical" evidence="2">
    <location>
        <begin position="199"/>
        <end position="220"/>
    </location>
</feature>
<feature type="domain" description="Dynamin N-terminal" evidence="3">
    <location>
        <begin position="949"/>
        <end position="1130"/>
    </location>
</feature>
<feature type="transmembrane region" description="Helical" evidence="2">
    <location>
        <begin position="31"/>
        <end position="50"/>
    </location>
</feature>
<dbReference type="InterPro" id="IPR045063">
    <property type="entry name" value="Dynamin_N"/>
</dbReference>
<feature type="region of interest" description="Disordered" evidence="1">
    <location>
        <begin position="1297"/>
        <end position="1337"/>
    </location>
</feature>
<keyword evidence="5" id="KW-1185">Reference proteome</keyword>
<evidence type="ECO:0000313" key="5">
    <source>
        <dbReference type="Proteomes" id="UP000186817"/>
    </source>
</evidence>
<evidence type="ECO:0000256" key="1">
    <source>
        <dbReference type="SAM" id="MobiDB-lite"/>
    </source>
</evidence>
<feature type="region of interest" description="Disordered" evidence="1">
    <location>
        <begin position="1982"/>
        <end position="2005"/>
    </location>
</feature>
<reference evidence="4 5" key="1">
    <citation type="submission" date="2016-02" db="EMBL/GenBank/DDBJ databases">
        <title>Genome analysis of coral dinoflagellate symbionts highlights evolutionary adaptations to a symbiotic lifestyle.</title>
        <authorList>
            <person name="Aranda M."/>
            <person name="Li Y."/>
            <person name="Liew Y.J."/>
            <person name="Baumgarten S."/>
            <person name="Simakov O."/>
            <person name="Wilson M."/>
            <person name="Piel J."/>
            <person name="Ashoor H."/>
            <person name="Bougouffa S."/>
            <person name="Bajic V.B."/>
            <person name="Ryu T."/>
            <person name="Ravasi T."/>
            <person name="Bayer T."/>
            <person name="Micklem G."/>
            <person name="Kim H."/>
            <person name="Bhak J."/>
            <person name="Lajeunesse T.C."/>
            <person name="Voolstra C.R."/>
        </authorList>
    </citation>
    <scope>NUCLEOTIDE SEQUENCE [LARGE SCALE GENOMIC DNA]</scope>
    <source>
        <strain evidence="4 5">CCMP2467</strain>
    </source>
</reference>
<dbReference type="Pfam" id="PF00350">
    <property type="entry name" value="Dynamin_N"/>
    <property type="match status" value="1"/>
</dbReference>
<keyword evidence="2" id="KW-1133">Transmembrane helix</keyword>
<organism evidence="4 5">
    <name type="scientific">Symbiodinium microadriaticum</name>
    <name type="common">Dinoflagellate</name>
    <name type="synonym">Zooxanthella microadriatica</name>
    <dbReference type="NCBI Taxonomy" id="2951"/>
    <lineage>
        <taxon>Eukaryota</taxon>
        <taxon>Sar</taxon>
        <taxon>Alveolata</taxon>
        <taxon>Dinophyceae</taxon>
        <taxon>Suessiales</taxon>
        <taxon>Symbiodiniaceae</taxon>
        <taxon>Symbiodinium</taxon>
    </lineage>
</organism>
<gene>
    <name evidence="4" type="ORF">AK812_SmicGene4987</name>
</gene>
<protein>
    <recommendedName>
        <fullName evidence="3">Dynamin N-terminal domain-containing protein</fullName>
    </recommendedName>
</protein>
<comment type="caution">
    <text evidence="4">The sequence shown here is derived from an EMBL/GenBank/DDBJ whole genome shotgun (WGS) entry which is preliminary data.</text>
</comment>
<dbReference type="OrthoDB" id="441817at2759"/>
<dbReference type="SUPFAM" id="SSF52540">
    <property type="entry name" value="P-loop containing nucleoside triphosphate hydrolases"/>
    <property type="match status" value="1"/>
</dbReference>
<dbReference type="Proteomes" id="UP000186817">
    <property type="component" value="Unassembled WGS sequence"/>
</dbReference>
<accession>A0A1Q9EUY8</accession>
<feature type="transmembrane region" description="Helical" evidence="2">
    <location>
        <begin position="370"/>
        <end position="394"/>
    </location>
</feature>
<dbReference type="Gene3D" id="3.40.50.300">
    <property type="entry name" value="P-loop containing nucleotide triphosphate hydrolases"/>
    <property type="match status" value="1"/>
</dbReference>
<evidence type="ECO:0000259" key="3">
    <source>
        <dbReference type="Pfam" id="PF00350"/>
    </source>
</evidence>